<keyword evidence="2 4" id="KW-0732">Signal</keyword>
<dbReference type="InterPro" id="IPR035669">
    <property type="entry name" value="SGNH_plant_lipase-like"/>
</dbReference>
<reference evidence="6" key="1">
    <citation type="journal article" date="2019" name="Gigascience">
        <title>De novo genome assembly of the endangered Acer yangbiense, a plant species with extremely small populations endemic to Yunnan Province, China.</title>
        <authorList>
            <person name="Yang J."/>
            <person name="Wariss H.M."/>
            <person name="Tao L."/>
            <person name="Zhang R."/>
            <person name="Yun Q."/>
            <person name="Hollingsworth P."/>
            <person name="Dao Z."/>
            <person name="Luo G."/>
            <person name="Guo H."/>
            <person name="Ma Y."/>
            <person name="Sun W."/>
        </authorList>
    </citation>
    <scope>NUCLEOTIDE SEQUENCE [LARGE SCALE GENOMIC DNA]</scope>
    <source>
        <strain evidence="6">cv. Malutang</strain>
    </source>
</reference>
<accession>A0A5C7IHP2</accession>
<gene>
    <name evidence="5" type="ORF">EZV62_003576</name>
</gene>
<dbReference type="PANTHER" id="PTHR45966">
    <property type="entry name" value="GDSL-LIKE LIPASE/ACYLHYDROLASE"/>
    <property type="match status" value="1"/>
</dbReference>
<dbReference type="InterPro" id="IPR036514">
    <property type="entry name" value="SGNH_hydro_sf"/>
</dbReference>
<evidence type="ECO:0000256" key="2">
    <source>
        <dbReference type="ARBA" id="ARBA00022729"/>
    </source>
</evidence>
<evidence type="ECO:0000313" key="6">
    <source>
        <dbReference type="Proteomes" id="UP000323000"/>
    </source>
</evidence>
<comment type="caution">
    <text evidence="5">The sequence shown here is derived from an EMBL/GenBank/DDBJ whole genome shotgun (WGS) entry which is preliminary data.</text>
</comment>
<evidence type="ECO:0000313" key="5">
    <source>
        <dbReference type="EMBL" id="TXG68641.1"/>
    </source>
</evidence>
<dbReference type="GO" id="GO:0016298">
    <property type="term" value="F:lipase activity"/>
    <property type="evidence" value="ECO:0007669"/>
    <property type="project" value="TreeGrafter"/>
</dbReference>
<dbReference type="EMBL" id="VAHF01000002">
    <property type="protein sequence ID" value="TXG68641.1"/>
    <property type="molecule type" value="Genomic_DNA"/>
</dbReference>
<proteinExistence type="inferred from homology"/>
<feature type="chain" id="PRO_5023097098" evidence="4">
    <location>
        <begin position="27"/>
        <end position="662"/>
    </location>
</feature>
<dbReference type="AlphaFoldDB" id="A0A5C7IHP2"/>
<organism evidence="5 6">
    <name type="scientific">Acer yangbiense</name>
    <dbReference type="NCBI Taxonomy" id="1000413"/>
    <lineage>
        <taxon>Eukaryota</taxon>
        <taxon>Viridiplantae</taxon>
        <taxon>Streptophyta</taxon>
        <taxon>Embryophyta</taxon>
        <taxon>Tracheophyta</taxon>
        <taxon>Spermatophyta</taxon>
        <taxon>Magnoliopsida</taxon>
        <taxon>eudicotyledons</taxon>
        <taxon>Gunneridae</taxon>
        <taxon>Pentapetalae</taxon>
        <taxon>rosids</taxon>
        <taxon>malvids</taxon>
        <taxon>Sapindales</taxon>
        <taxon>Sapindaceae</taxon>
        <taxon>Hippocastanoideae</taxon>
        <taxon>Acereae</taxon>
        <taxon>Acer</taxon>
    </lineage>
</organism>
<dbReference type="FunFam" id="3.40.50.1110:FF:000003">
    <property type="entry name" value="GDSL esterase/lipase APG"/>
    <property type="match status" value="1"/>
</dbReference>
<dbReference type="Proteomes" id="UP000323000">
    <property type="component" value="Chromosome 2"/>
</dbReference>
<keyword evidence="6" id="KW-1185">Reference proteome</keyword>
<dbReference type="Pfam" id="PF00657">
    <property type="entry name" value="Lipase_GDSL"/>
    <property type="match status" value="2"/>
</dbReference>
<dbReference type="CDD" id="cd01837">
    <property type="entry name" value="SGNH_plant_lipase_like"/>
    <property type="match status" value="1"/>
</dbReference>
<dbReference type="PANTHER" id="PTHR45966:SF36">
    <property type="entry name" value="INACTIVE GDSL ESTERASE_LIPASE-LIKE PROTEIN 25"/>
    <property type="match status" value="1"/>
</dbReference>
<dbReference type="OrthoDB" id="850566at2759"/>
<dbReference type="Gene3D" id="3.40.50.1110">
    <property type="entry name" value="SGNH hydrolase"/>
    <property type="match status" value="3"/>
</dbReference>
<comment type="similarity">
    <text evidence="1">Belongs to the 'GDSL' lipolytic enzyme family.</text>
</comment>
<evidence type="ECO:0000256" key="4">
    <source>
        <dbReference type="SAM" id="SignalP"/>
    </source>
</evidence>
<dbReference type="InterPro" id="IPR001087">
    <property type="entry name" value="GDSL"/>
</dbReference>
<evidence type="ECO:0000256" key="3">
    <source>
        <dbReference type="SAM" id="MobiDB-lite"/>
    </source>
</evidence>
<feature type="region of interest" description="Disordered" evidence="3">
    <location>
        <begin position="288"/>
        <end position="311"/>
    </location>
</feature>
<feature type="compositionally biased region" description="Polar residues" evidence="3">
    <location>
        <begin position="292"/>
        <end position="302"/>
    </location>
</feature>
<sequence>MLSTMRGLCFLFCVVIISLFFDRILASSFQADDDHQQTNNTTHFAIFVFGDSLYDPGNNNFLNISIVYKANFPPYGETFFGFPTGRASDGRLIPDFVSLHANLPLWKPFLAPGQHEFINGANFASAAATVLPENNPLTLNLDIQQGLFKEAASLLNQQLGDVEAEKLIRNAVYLSSIGGIIEVDIACCGSGIYRGHDCGVGEYDLCSDPDEYLYFDGDHPTDHAYSELAGLLWTGGRDNFTMPISLKQLFEIDLEDCETRNFSRSLSYAARVTVMTARSQFPAFKSHCPSIKNKSSTKLQSSGKDEKKQGKTYQTKLGQANILREVFDVLQKVELEEILSRILASSFQADDDHQQTNNTTNFALFVFGDSLYDPGNNNFLNVSNGYKANFPPYGETFFGFPTGRFSDGRLIPDFISLHANLPLWKPFLEPGQHEFINGANFASAAATVLSENNLLTLNLDIQQGLFKEVASLLNQQLGDVEAKKLIRNAVYLSSIGGVDYWVFDSDNATLSMKQDYVNIIVGNITNWVKEIYEMGGRKFAFQNVAPCGCSPQAKQDNNLTINECYEEMLEFPKLHNNALVNATKELEIQLPEFKYMIFDFYTALMDMTYNSSKYGIKEVDIGCCGSGIFRGDDCGIGEYDLCSDPDEYLYFDGEHPTDHAYS</sequence>
<name>A0A5C7IHP2_9ROSI</name>
<protein>
    <submittedName>
        <fullName evidence="5">Uncharacterized protein</fullName>
    </submittedName>
</protein>
<evidence type="ECO:0000256" key="1">
    <source>
        <dbReference type="ARBA" id="ARBA00008668"/>
    </source>
</evidence>
<feature type="signal peptide" evidence="4">
    <location>
        <begin position="1"/>
        <end position="26"/>
    </location>
</feature>
<dbReference type="InterPro" id="IPR044552">
    <property type="entry name" value="GLIP1-5/GLL25"/>
</dbReference>